<dbReference type="AlphaFoldDB" id="A0A2H0TAV5"/>
<sequence>MDRLYTQELKEIAQLLAILVKRGILQSTVIQEMGSVGMSPKRIAELLGTSSNTVNVALHNARKSKKGKKLTAK</sequence>
<evidence type="ECO:0000313" key="2">
    <source>
        <dbReference type="EMBL" id="PIR68121.1"/>
    </source>
</evidence>
<dbReference type="GO" id="GO:0003677">
    <property type="term" value="F:DNA binding"/>
    <property type="evidence" value="ECO:0007669"/>
    <property type="project" value="InterPro"/>
</dbReference>
<dbReference type="GO" id="GO:0016987">
    <property type="term" value="F:sigma factor activity"/>
    <property type="evidence" value="ECO:0007669"/>
    <property type="project" value="InterPro"/>
</dbReference>
<evidence type="ECO:0000259" key="1">
    <source>
        <dbReference type="Pfam" id="PF08281"/>
    </source>
</evidence>
<dbReference type="InterPro" id="IPR013249">
    <property type="entry name" value="RNA_pol_sigma70_r4_t2"/>
</dbReference>
<accession>A0A2H0TAV5</accession>
<dbReference type="GO" id="GO:0006352">
    <property type="term" value="P:DNA-templated transcription initiation"/>
    <property type="evidence" value="ECO:0007669"/>
    <property type="project" value="InterPro"/>
</dbReference>
<organism evidence="2 3">
    <name type="scientific">Candidatus Nomurabacteria bacterium CG10_big_fil_rev_8_21_14_0_10_35_16</name>
    <dbReference type="NCBI Taxonomy" id="1974731"/>
    <lineage>
        <taxon>Bacteria</taxon>
        <taxon>Candidatus Nomuraibacteriota</taxon>
    </lineage>
</organism>
<proteinExistence type="predicted"/>
<name>A0A2H0TAV5_9BACT</name>
<dbReference type="Pfam" id="PF08281">
    <property type="entry name" value="Sigma70_r4_2"/>
    <property type="match status" value="1"/>
</dbReference>
<comment type="caution">
    <text evidence="2">The sequence shown here is derived from an EMBL/GenBank/DDBJ whole genome shotgun (WGS) entry which is preliminary data.</text>
</comment>
<protein>
    <recommendedName>
        <fullName evidence="1">RNA polymerase sigma factor 70 region 4 type 2 domain-containing protein</fullName>
    </recommendedName>
</protein>
<reference evidence="3" key="1">
    <citation type="submission" date="2017-09" db="EMBL/GenBank/DDBJ databases">
        <title>Depth-based differentiation of microbial function through sediment-hosted aquifers and enrichment of novel symbionts in the deep terrestrial subsurface.</title>
        <authorList>
            <person name="Probst A.J."/>
            <person name="Ladd B."/>
            <person name="Jarett J.K."/>
            <person name="Geller-Mcgrath D.E."/>
            <person name="Sieber C.M.K."/>
            <person name="Emerson J.B."/>
            <person name="Anantharaman K."/>
            <person name="Thomas B.C."/>
            <person name="Malmstrom R."/>
            <person name="Stieglmeier M."/>
            <person name="Klingl A."/>
            <person name="Woyke T."/>
            <person name="Ryan C.M."/>
            <person name="Banfield J.F."/>
        </authorList>
    </citation>
    <scope>NUCLEOTIDE SEQUENCE [LARGE SCALE GENOMIC DNA]</scope>
</reference>
<dbReference type="EMBL" id="PFCQ01000014">
    <property type="protein sequence ID" value="PIR68121.1"/>
    <property type="molecule type" value="Genomic_DNA"/>
</dbReference>
<feature type="domain" description="RNA polymerase sigma factor 70 region 4 type 2" evidence="1">
    <location>
        <begin position="37"/>
        <end position="63"/>
    </location>
</feature>
<dbReference type="Proteomes" id="UP000230094">
    <property type="component" value="Unassembled WGS sequence"/>
</dbReference>
<evidence type="ECO:0000313" key="3">
    <source>
        <dbReference type="Proteomes" id="UP000230094"/>
    </source>
</evidence>
<gene>
    <name evidence="2" type="ORF">COU49_03015</name>
</gene>